<organism evidence="4 5">
    <name type="scientific">Massilia aerilata</name>
    <dbReference type="NCBI Taxonomy" id="453817"/>
    <lineage>
        <taxon>Bacteria</taxon>
        <taxon>Pseudomonadati</taxon>
        <taxon>Pseudomonadota</taxon>
        <taxon>Betaproteobacteria</taxon>
        <taxon>Burkholderiales</taxon>
        <taxon>Oxalobacteraceae</taxon>
        <taxon>Telluria group</taxon>
        <taxon>Massilia</taxon>
    </lineage>
</organism>
<evidence type="ECO:0000313" key="5">
    <source>
        <dbReference type="Proteomes" id="UP001596086"/>
    </source>
</evidence>
<evidence type="ECO:0000259" key="3">
    <source>
        <dbReference type="PROSITE" id="PS50006"/>
    </source>
</evidence>
<keyword evidence="2" id="KW-0472">Membrane</keyword>
<feature type="transmembrane region" description="Helical" evidence="2">
    <location>
        <begin position="217"/>
        <end position="235"/>
    </location>
</feature>
<dbReference type="InterPro" id="IPR000253">
    <property type="entry name" value="FHA_dom"/>
</dbReference>
<dbReference type="PROSITE" id="PS50006">
    <property type="entry name" value="FHA_DOMAIN"/>
    <property type="match status" value="1"/>
</dbReference>
<feature type="region of interest" description="Disordered" evidence="1">
    <location>
        <begin position="303"/>
        <end position="322"/>
    </location>
</feature>
<comment type="caution">
    <text evidence="4">The sequence shown here is derived from an EMBL/GenBank/DDBJ whole genome shotgun (WGS) entry which is preliminary data.</text>
</comment>
<protein>
    <submittedName>
        <fullName evidence="4">FHA domain-containing protein</fullName>
    </submittedName>
</protein>
<feature type="transmembrane region" description="Helical" evidence="2">
    <location>
        <begin position="186"/>
        <end position="211"/>
    </location>
</feature>
<sequence length="322" mass="35597">MTGPWFIETLARNGDVLQRRCIDTLPIRLGRGYDNDFIVDDDYVAASHARIDLDAAGRLVLRDLGSRNGLNHRGKRLQEVVLSGDTVVRIGHTSLRVRAASFPVAPELEDRTFHRWEGALPGAAGILLAAGCALFARWLSDTQYFEFVRYFEALAWGAGAALLWSGGWAFANRLFGRHARLGRHLFVFGCGLAVLAVTSLLAATIAYAFSLEAVTRYASHAATLLVAGVVYFHLGTIDPQNRRRYRWIAAGMAVLGSGLVLAYNLQRTGRLSDELYMAVLLPPSVRVSQDHGIDEFMREVEGMKPALDRGRDRKPGEDELEN</sequence>
<evidence type="ECO:0000256" key="2">
    <source>
        <dbReference type="SAM" id="Phobius"/>
    </source>
</evidence>
<keyword evidence="2" id="KW-1133">Transmembrane helix</keyword>
<feature type="domain" description="FHA" evidence="3">
    <location>
        <begin position="27"/>
        <end position="77"/>
    </location>
</feature>
<dbReference type="Proteomes" id="UP001596086">
    <property type="component" value="Unassembled WGS sequence"/>
</dbReference>
<feature type="transmembrane region" description="Helical" evidence="2">
    <location>
        <begin position="119"/>
        <end position="139"/>
    </location>
</feature>
<dbReference type="InterPro" id="IPR008984">
    <property type="entry name" value="SMAD_FHA_dom_sf"/>
</dbReference>
<dbReference type="EMBL" id="JBHSMZ010000005">
    <property type="protein sequence ID" value="MFC5548594.1"/>
    <property type="molecule type" value="Genomic_DNA"/>
</dbReference>
<gene>
    <name evidence="4" type="ORF">ACFPO9_08730</name>
</gene>
<dbReference type="Gene3D" id="2.60.200.20">
    <property type="match status" value="1"/>
</dbReference>
<proteinExistence type="predicted"/>
<evidence type="ECO:0000256" key="1">
    <source>
        <dbReference type="SAM" id="MobiDB-lite"/>
    </source>
</evidence>
<reference evidence="5" key="1">
    <citation type="journal article" date="2019" name="Int. J. Syst. Evol. Microbiol.">
        <title>The Global Catalogue of Microorganisms (GCM) 10K type strain sequencing project: providing services to taxonomists for standard genome sequencing and annotation.</title>
        <authorList>
            <consortium name="The Broad Institute Genomics Platform"/>
            <consortium name="The Broad Institute Genome Sequencing Center for Infectious Disease"/>
            <person name="Wu L."/>
            <person name="Ma J."/>
        </authorList>
    </citation>
    <scope>NUCLEOTIDE SEQUENCE [LARGE SCALE GENOMIC DNA]</scope>
    <source>
        <strain evidence="5">CGMCC 4.5798</strain>
    </source>
</reference>
<evidence type="ECO:0000313" key="4">
    <source>
        <dbReference type="EMBL" id="MFC5548594.1"/>
    </source>
</evidence>
<name>A0ABW0RUU0_9BURK</name>
<dbReference type="Pfam" id="PF00498">
    <property type="entry name" value="FHA"/>
    <property type="match status" value="1"/>
</dbReference>
<feature type="transmembrane region" description="Helical" evidence="2">
    <location>
        <begin position="154"/>
        <end position="174"/>
    </location>
</feature>
<accession>A0ABW0RUU0</accession>
<keyword evidence="5" id="KW-1185">Reference proteome</keyword>
<keyword evidence="2" id="KW-0812">Transmembrane</keyword>
<dbReference type="SUPFAM" id="SSF49879">
    <property type="entry name" value="SMAD/FHA domain"/>
    <property type="match status" value="1"/>
</dbReference>
<dbReference type="RefSeq" id="WP_379769550.1">
    <property type="nucleotide sequence ID" value="NZ_JBHSMZ010000005.1"/>
</dbReference>
<feature type="transmembrane region" description="Helical" evidence="2">
    <location>
        <begin position="247"/>
        <end position="265"/>
    </location>
</feature>